<dbReference type="GO" id="GO:0016616">
    <property type="term" value="F:oxidoreductase activity, acting on the CH-OH group of donors, NAD or NADP as acceptor"/>
    <property type="evidence" value="ECO:0007669"/>
    <property type="project" value="TreeGrafter"/>
</dbReference>
<dbReference type="EMBL" id="PDNV01000014">
    <property type="protein sequence ID" value="PLC52264.1"/>
    <property type="molecule type" value="Genomic_DNA"/>
</dbReference>
<comment type="similarity">
    <text evidence="1">Belongs to the short-chain dehydrogenases/reductases (SDR) family.</text>
</comment>
<dbReference type="Pfam" id="PF13561">
    <property type="entry name" value="adh_short_C2"/>
    <property type="match status" value="1"/>
</dbReference>
<sequence length="268" mass="27908">MNDTTQRIVVVTGGASGIGAACASELARAGWKVVVADIDFENAREVAAEIGGVAQRIDVADDASVNDAAATIEEAVGPVYGLVNSAGIIQKPVPPHEMDMAVWDRIQQVNYRGSYIAGLAFARNMLARGQGSIVNITSITDQVATPLHGYGPSKFAVVGMTKCLAAEWGPSGIRVNAVAPGYTLTPALVGAIERGERDLSALERNAALQRAVRPSEIGSAVEFLLSDRAAAITGVDLPVDCGWLVANPWHTYGGLRKSALAPVLSSST</sequence>
<evidence type="ECO:0000256" key="2">
    <source>
        <dbReference type="ARBA" id="ARBA00023002"/>
    </source>
</evidence>
<dbReference type="PROSITE" id="PS51257">
    <property type="entry name" value="PROKAR_LIPOPROTEIN"/>
    <property type="match status" value="1"/>
</dbReference>
<dbReference type="AlphaFoldDB" id="A0A2N4UB66"/>
<keyword evidence="4" id="KW-1185">Reference proteome</keyword>
<dbReference type="FunFam" id="3.40.50.720:FF:000084">
    <property type="entry name" value="Short-chain dehydrogenase reductase"/>
    <property type="match status" value="1"/>
</dbReference>
<keyword evidence="2" id="KW-0560">Oxidoreductase</keyword>
<dbReference type="PRINTS" id="PR00081">
    <property type="entry name" value="GDHRDH"/>
</dbReference>
<name>A0A2N4UB66_9BURK</name>
<dbReference type="OrthoDB" id="8687320at2"/>
<evidence type="ECO:0000313" key="3">
    <source>
        <dbReference type="EMBL" id="PLC52264.1"/>
    </source>
</evidence>
<organism evidence="3 4">
    <name type="scientific">Pollutimonas nitritireducens</name>
    <dbReference type="NCBI Taxonomy" id="2045209"/>
    <lineage>
        <taxon>Bacteria</taxon>
        <taxon>Pseudomonadati</taxon>
        <taxon>Pseudomonadota</taxon>
        <taxon>Betaproteobacteria</taxon>
        <taxon>Burkholderiales</taxon>
        <taxon>Alcaligenaceae</taxon>
        <taxon>Pollutimonas</taxon>
    </lineage>
</organism>
<dbReference type="Proteomes" id="UP000234328">
    <property type="component" value="Unassembled WGS sequence"/>
</dbReference>
<dbReference type="PANTHER" id="PTHR42760:SF115">
    <property type="entry name" value="3-OXOACYL-[ACYL-CARRIER-PROTEIN] REDUCTASE FABG"/>
    <property type="match status" value="1"/>
</dbReference>
<accession>A0A2N4UB66</accession>
<protein>
    <submittedName>
        <fullName evidence="3">Short-chain dehydrogenase</fullName>
    </submittedName>
</protein>
<dbReference type="Gene3D" id="3.40.50.720">
    <property type="entry name" value="NAD(P)-binding Rossmann-like Domain"/>
    <property type="match status" value="1"/>
</dbReference>
<evidence type="ECO:0000256" key="1">
    <source>
        <dbReference type="ARBA" id="ARBA00006484"/>
    </source>
</evidence>
<evidence type="ECO:0000313" key="4">
    <source>
        <dbReference type="Proteomes" id="UP000234328"/>
    </source>
</evidence>
<dbReference type="SUPFAM" id="SSF51735">
    <property type="entry name" value="NAD(P)-binding Rossmann-fold domains"/>
    <property type="match status" value="1"/>
</dbReference>
<dbReference type="InterPro" id="IPR002347">
    <property type="entry name" value="SDR_fam"/>
</dbReference>
<dbReference type="PANTHER" id="PTHR42760">
    <property type="entry name" value="SHORT-CHAIN DEHYDROGENASES/REDUCTASES FAMILY MEMBER"/>
    <property type="match status" value="1"/>
</dbReference>
<dbReference type="CDD" id="cd05233">
    <property type="entry name" value="SDR_c"/>
    <property type="match status" value="1"/>
</dbReference>
<comment type="caution">
    <text evidence="3">The sequence shown here is derived from an EMBL/GenBank/DDBJ whole genome shotgun (WGS) entry which is preliminary data.</text>
</comment>
<dbReference type="InterPro" id="IPR036291">
    <property type="entry name" value="NAD(P)-bd_dom_sf"/>
</dbReference>
<dbReference type="PRINTS" id="PR00080">
    <property type="entry name" value="SDRFAMILY"/>
</dbReference>
<dbReference type="RefSeq" id="WP_102071536.1">
    <property type="nucleotide sequence ID" value="NZ_PDNV01000014.1"/>
</dbReference>
<proteinExistence type="inferred from homology"/>
<reference evidence="3 4" key="1">
    <citation type="submission" date="2017-10" db="EMBL/GenBank/DDBJ databases">
        <title>Two draft genome sequences of Pusillimonas sp. strains isolated from a nitrate- and radionuclide-contaminated groundwater in Russia.</title>
        <authorList>
            <person name="Grouzdev D.S."/>
            <person name="Tourova T.P."/>
            <person name="Goeva M.A."/>
            <person name="Babich T.L."/>
            <person name="Sokolova D.S."/>
            <person name="Abdullin R."/>
            <person name="Poltaraus A.B."/>
            <person name="Toshchakov S.V."/>
            <person name="Nazina T.N."/>
        </authorList>
    </citation>
    <scope>NUCLEOTIDE SEQUENCE [LARGE SCALE GENOMIC DNA]</scope>
    <source>
        <strain evidence="3 4">JR1/69-2-13</strain>
    </source>
</reference>
<gene>
    <name evidence="3" type="ORF">CR155_18585</name>
</gene>